<keyword evidence="4" id="KW-1185">Reference proteome</keyword>
<evidence type="ECO:0000313" key="2">
    <source>
        <dbReference type="EMBL" id="QTR02173.1"/>
    </source>
</evidence>
<proteinExistence type="predicted"/>
<gene>
    <name evidence="2" type="ORF">J7S33_23655</name>
    <name evidence="1" type="ORF">JOE68_004572</name>
</gene>
<dbReference type="EMBL" id="JAFBCL010000001">
    <property type="protein sequence ID" value="MBM7813707.1"/>
    <property type="molecule type" value="Genomic_DNA"/>
</dbReference>
<name>A0A8T8HUD2_9PSEU</name>
<reference evidence="2" key="2">
    <citation type="submission" date="2021-04" db="EMBL/GenBank/DDBJ databases">
        <title>Saccharothrix algeriensis WGS.</title>
        <authorList>
            <person name="Stuskova K."/>
            <person name="Hakalova E."/>
            <person name="Tebbal A.B."/>
            <person name="Eichmeier A."/>
        </authorList>
    </citation>
    <scope>NUCLEOTIDE SEQUENCE</scope>
    <source>
        <strain evidence="2">NRRL B-24137</strain>
    </source>
</reference>
<protein>
    <submittedName>
        <fullName evidence="2">Helix-turn-helix transcriptional regulator</fullName>
    </submittedName>
    <submittedName>
        <fullName evidence="1">Transcriptional regulator with XRE-family HTH domain</fullName>
    </submittedName>
</protein>
<dbReference type="RefSeq" id="WP_204844309.1">
    <property type="nucleotide sequence ID" value="NZ_JAFBCL010000001.1"/>
</dbReference>
<accession>A0A8T8HUD2</accession>
<dbReference type="CDD" id="cd00093">
    <property type="entry name" value="HTH_XRE"/>
    <property type="match status" value="1"/>
</dbReference>
<reference evidence="1 4" key="1">
    <citation type="submission" date="2021-01" db="EMBL/GenBank/DDBJ databases">
        <title>Sequencing the genomes of 1000 actinobacteria strains.</title>
        <authorList>
            <person name="Klenk H.-P."/>
        </authorList>
    </citation>
    <scope>NUCLEOTIDE SEQUENCE [LARGE SCALE GENOMIC DNA]</scope>
    <source>
        <strain evidence="1 4">DSM 44581</strain>
    </source>
</reference>
<dbReference type="Proteomes" id="UP000671828">
    <property type="component" value="Chromosome"/>
</dbReference>
<organism evidence="2 3">
    <name type="scientific">Saccharothrix algeriensis</name>
    <dbReference type="NCBI Taxonomy" id="173560"/>
    <lineage>
        <taxon>Bacteria</taxon>
        <taxon>Bacillati</taxon>
        <taxon>Actinomycetota</taxon>
        <taxon>Actinomycetes</taxon>
        <taxon>Pseudonocardiales</taxon>
        <taxon>Pseudonocardiaceae</taxon>
        <taxon>Saccharothrix</taxon>
    </lineage>
</organism>
<dbReference type="EMBL" id="CP072788">
    <property type="protein sequence ID" value="QTR02173.1"/>
    <property type="molecule type" value="Genomic_DNA"/>
</dbReference>
<evidence type="ECO:0000313" key="3">
    <source>
        <dbReference type="Proteomes" id="UP000671828"/>
    </source>
</evidence>
<evidence type="ECO:0000313" key="1">
    <source>
        <dbReference type="EMBL" id="MBM7813707.1"/>
    </source>
</evidence>
<evidence type="ECO:0000313" key="4">
    <source>
        <dbReference type="Proteomes" id="UP001195724"/>
    </source>
</evidence>
<sequence length="298" mass="33353">MPESAGVRPSPFAEALRGAIRRRGATLERLADHLRREGTPVSPATLSYWQSGRSRPERALSLAALRNVERFLGLRGGELAGLLDAPRPRGRLAHRAPEPAPMSAVWPDARSRRRALDGLSPRDEARLTRLSIVSRVEIGPDRTELHQWNRNILRAEEDGVTSMVLLFWSDDHQPPPVLVPTRNCSVAALNRDEDSGLAAAELHFPRPLARHETIIVEYEVEQVGCVPATNHERRGRLPTRELLIEVRFDPDAVPARCEQFSEIGGKRLVRPLTCDDSYTVHALGLDLQPGVFGVRWEW</sequence>
<dbReference type="Proteomes" id="UP001195724">
    <property type="component" value="Unassembled WGS sequence"/>
</dbReference>
<dbReference type="InterPro" id="IPR001387">
    <property type="entry name" value="Cro/C1-type_HTH"/>
</dbReference>
<dbReference type="AlphaFoldDB" id="A0A8T8HUD2"/>